<evidence type="ECO:0000313" key="15">
    <source>
        <dbReference type="EMBL" id="RAK56007.1"/>
    </source>
</evidence>
<dbReference type="Pfam" id="PF00512">
    <property type="entry name" value="HisKA"/>
    <property type="match status" value="1"/>
</dbReference>
<evidence type="ECO:0000256" key="3">
    <source>
        <dbReference type="ARBA" id="ARBA00012438"/>
    </source>
</evidence>
<dbReference type="InterPro" id="IPR038318">
    <property type="entry name" value="KdpD_sf"/>
</dbReference>
<proteinExistence type="predicted"/>
<evidence type="ECO:0000256" key="2">
    <source>
        <dbReference type="ARBA" id="ARBA00004141"/>
    </source>
</evidence>
<dbReference type="Gene3D" id="1.20.120.620">
    <property type="entry name" value="Backbone structure of the membrane domain of e. Coli histidine kinase receptor kdpd"/>
    <property type="match status" value="1"/>
</dbReference>
<feature type="domain" description="Histidine kinase" evidence="14">
    <location>
        <begin position="347"/>
        <end position="561"/>
    </location>
</feature>
<dbReference type="InterPro" id="IPR029016">
    <property type="entry name" value="GAF-like_dom_sf"/>
</dbReference>
<dbReference type="EMBL" id="QFYQ01000001">
    <property type="protein sequence ID" value="RAK56007.1"/>
    <property type="molecule type" value="Genomic_DNA"/>
</dbReference>
<dbReference type="InterPro" id="IPR036890">
    <property type="entry name" value="HATPase_C_sf"/>
</dbReference>
<dbReference type="SMART" id="SM00388">
    <property type="entry name" value="HisKA"/>
    <property type="match status" value="1"/>
</dbReference>
<keyword evidence="12 13" id="KW-0472">Membrane</keyword>
<name>A0A328AN71_9CAUL</name>
<protein>
    <recommendedName>
        <fullName evidence="3">histidine kinase</fullName>
        <ecNumber evidence="3">2.7.13.3</ecNumber>
    </recommendedName>
</protein>
<dbReference type="EC" id="2.7.13.3" evidence="3"/>
<dbReference type="GO" id="GO:0000155">
    <property type="term" value="F:phosphorelay sensor kinase activity"/>
    <property type="evidence" value="ECO:0007669"/>
    <property type="project" value="InterPro"/>
</dbReference>
<evidence type="ECO:0000256" key="9">
    <source>
        <dbReference type="ARBA" id="ARBA00022840"/>
    </source>
</evidence>
<keyword evidence="5" id="KW-0808">Transferase</keyword>
<feature type="transmembrane region" description="Helical" evidence="13">
    <location>
        <begin position="70"/>
        <end position="90"/>
    </location>
</feature>
<evidence type="ECO:0000313" key="16">
    <source>
        <dbReference type="Proteomes" id="UP000249254"/>
    </source>
</evidence>
<keyword evidence="6 13" id="KW-0812">Transmembrane</keyword>
<organism evidence="15 16">
    <name type="scientific">Phenylobacterium soli</name>
    <dbReference type="NCBI Taxonomy" id="2170551"/>
    <lineage>
        <taxon>Bacteria</taxon>
        <taxon>Pseudomonadati</taxon>
        <taxon>Pseudomonadota</taxon>
        <taxon>Alphaproteobacteria</taxon>
        <taxon>Caulobacterales</taxon>
        <taxon>Caulobacteraceae</taxon>
        <taxon>Phenylobacterium</taxon>
    </lineage>
</organism>
<evidence type="ECO:0000256" key="5">
    <source>
        <dbReference type="ARBA" id="ARBA00022679"/>
    </source>
</evidence>
<dbReference type="SUPFAM" id="SSF47384">
    <property type="entry name" value="Homodimeric domain of signal transducing histidine kinase"/>
    <property type="match status" value="1"/>
</dbReference>
<comment type="catalytic activity">
    <reaction evidence="1">
        <text>ATP + protein L-histidine = ADP + protein N-phospho-L-histidine.</text>
        <dbReference type="EC" id="2.7.13.3"/>
    </reaction>
</comment>
<dbReference type="Proteomes" id="UP000249254">
    <property type="component" value="Unassembled WGS sequence"/>
</dbReference>
<keyword evidence="10 13" id="KW-1133">Transmembrane helix</keyword>
<sequence length="567" mass="59225">MKIRRCCGAASHSDRIKIPCGCGPSKRRRPCFAAMGVLSLCMEPRVRKERAMVETIPPALGSPLREGPRWLGYGLSVLLVATATLAAVIVNQLVAIPNLSLVFVLPVLIAAMSFGFGPALAAALLGVVAYNFFLIPPLYTFRVADPGNLWALGLFLIAAAIVSALAAQARRQALAGAAAGEQAQALQALARELAGAANRQRIVAAGAEALHALFHAPAVILAPGPEEMILVAQSGLGLEGGAEVSDGDREAARWALASRLPTRGGAYPVETASFDFWPVVTPLRSHIAIGLAISGRDEGRPAQPERLVETVGGYLAVALDREEYARQLLENRVQKASEQLKTNLLAAVSHDLKTPLSTILFTLQTLKRFKARDSADRDALLDLAETETARLSGMVGNLLDMNRLEGGAVAVRAAPVDAADLVAEAVRRAQAPLAGHPLANEVTAGPRLMVDASLFESALANVLENAGKYAPKGTGVRISAGFDEGEGWIEVADEGPGFPGPPEPLFEKFARGVAGDGRPPGTGLGLAIAKGFLEAQGGRIEAGARADAPGAYVRLIAPVAAARTQPA</sequence>
<keyword evidence="11" id="KW-0902">Two-component regulatory system</keyword>
<dbReference type="PANTHER" id="PTHR45569">
    <property type="entry name" value="SENSOR PROTEIN KDPD"/>
    <property type="match status" value="1"/>
</dbReference>
<evidence type="ECO:0000256" key="10">
    <source>
        <dbReference type="ARBA" id="ARBA00022989"/>
    </source>
</evidence>
<evidence type="ECO:0000256" key="1">
    <source>
        <dbReference type="ARBA" id="ARBA00000085"/>
    </source>
</evidence>
<dbReference type="InterPro" id="IPR005467">
    <property type="entry name" value="His_kinase_dom"/>
</dbReference>
<dbReference type="InterPro" id="IPR003594">
    <property type="entry name" value="HATPase_dom"/>
</dbReference>
<dbReference type="InterPro" id="IPR052023">
    <property type="entry name" value="Histidine_kinase_KdpD"/>
</dbReference>
<accession>A0A328AN71</accession>
<dbReference type="InterPro" id="IPR004358">
    <property type="entry name" value="Sig_transdc_His_kin-like_C"/>
</dbReference>
<dbReference type="PANTHER" id="PTHR45569:SF1">
    <property type="entry name" value="SENSOR PROTEIN KDPD"/>
    <property type="match status" value="1"/>
</dbReference>
<dbReference type="GO" id="GO:0005886">
    <property type="term" value="C:plasma membrane"/>
    <property type="evidence" value="ECO:0007669"/>
    <property type="project" value="TreeGrafter"/>
</dbReference>
<keyword evidence="4" id="KW-0597">Phosphoprotein</keyword>
<keyword evidence="9" id="KW-0067">ATP-binding</keyword>
<evidence type="ECO:0000256" key="11">
    <source>
        <dbReference type="ARBA" id="ARBA00023012"/>
    </source>
</evidence>
<dbReference type="AlphaFoldDB" id="A0A328AN71"/>
<dbReference type="SMART" id="SM00387">
    <property type="entry name" value="HATPase_c"/>
    <property type="match status" value="1"/>
</dbReference>
<dbReference type="Pfam" id="PF02518">
    <property type="entry name" value="HATPase_c"/>
    <property type="match status" value="1"/>
</dbReference>
<comment type="caution">
    <text evidence="15">The sequence shown here is derived from an EMBL/GenBank/DDBJ whole genome shotgun (WGS) entry which is preliminary data.</text>
</comment>
<feature type="transmembrane region" description="Helical" evidence="13">
    <location>
        <begin position="102"/>
        <end position="129"/>
    </location>
</feature>
<keyword evidence="16" id="KW-1185">Reference proteome</keyword>
<evidence type="ECO:0000256" key="6">
    <source>
        <dbReference type="ARBA" id="ARBA00022692"/>
    </source>
</evidence>
<keyword evidence="8" id="KW-0418">Kinase</keyword>
<dbReference type="PROSITE" id="PS50109">
    <property type="entry name" value="HIS_KIN"/>
    <property type="match status" value="1"/>
</dbReference>
<evidence type="ECO:0000256" key="4">
    <source>
        <dbReference type="ARBA" id="ARBA00022553"/>
    </source>
</evidence>
<dbReference type="InterPro" id="IPR036097">
    <property type="entry name" value="HisK_dim/P_sf"/>
</dbReference>
<dbReference type="Gene3D" id="1.10.287.130">
    <property type="match status" value="1"/>
</dbReference>
<dbReference type="PRINTS" id="PR00344">
    <property type="entry name" value="BCTRLSENSOR"/>
</dbReference>
<comment type="subcellular location">
    <subcellularLocation>
        <location evidence="2">Membrane</location>
        <topology evidence="2">Multi-pass membrane protein</topology>
    </subcellularLocation>
</comment>
<gene>
    <name evidence="15" type="ORF">DJ017_16560</name>
</gene>
<dbReference type="InterPro" id="IPR025201">
    <property type="entry name" value="KdpD_TM"/>
</dbReference>
<dbReference type="Pfam" id="PF13493">
    <property type="entry name" value="DUF4118"/>
    <property type="match status" value="1"/>
</dbReference>
<evidence type="ECO:0000259" key="14">
    <source>
        <dbReference type="PROSITE" id="PS50109"/>
    </source>
</evidence>
<evidence type="ECO:0000256" key="7">
    <source>
        <dbReference type="ARBA" id="ARBA00022741"/>
    </source>
</evidence>
<dbReference type="Gene3D" id="3.30.450.40">
    <property type="match status" value="1"/>
</dbReference>
<dbReference type="CDD" id="cd00082">
    <property type="entry name" value="HisKA"/>
    <property type="match status" value="1"/>
</dbReference>
<dbReference type="OrthoDB" id="9806130at2"/>
<dbReference type="Gene3D" id="3.30.565.10">
    <property type="entry name" value="Histidine kinase-like ATPase, C-terminal domain"/>
    <property type="match status" value="1"/>
</dbReference>
<dbReference type="GO" id="GO:0005524">
    <property type="term" value="F:ATP binding"/>
    <property type="evidence" value="ECO:0007669"/>
    <property type="project" value="UniProtKB-KW"/>
</dbReference>
<dbReference type="SUPFAM" id="SSF55874">
    <property type="entry name" value="ATPase domain of HSP90 chaperone/DNA topoisomerase II/histidine kinase"/>
    <property type="match status" value="1"/>
</dbReference>
<feature type="transmembrane region" description="Helical" evidence="13">
    <location>
        <begin position="149"/>
        <end position="167"/>
    </location>
</feature>
<evidence type="ECO:0000256" key="13">
    <source>
        <dbReference type="SAM" id="Phobius"/>
    </source>
</evidence>
<keyword evidence="7" id="KW-0547">Nucleotide-binding</keyword>
<reference evidence="16" key="1">
    <citation type="submission" date="2018-05" db="EMBL/GenBank/DDBJ databases">
        <authorList>
            <person name="Li X."/>
        </authorList>
    </citation>
    <scope>NUCLEOTIDE SEQUENCE [LARGE SCALE GENOMIC DNA]</scope>
    <source>
        <strain evidence="16">LX32</strain>
    </source>
</reference>
<evidence type="ECO:0000256" key="12">
    <source>
        <dbReference type="ARBA" id="ARBA00023136"/>
    </source>
</evidence>
<evidence type="ECO:0000256" key="8">
    <source>
        <dbReference type="ARBA" id="ARBA00022777"/>
    </source>
</evidence>
<dbReference type="InterPro" id="IPR003661">
    <property type="entry name" value="HisK_dim/P_dom"/>
</dbReference>